<evidence type="ECO:0000313" key="2">
    <source>
        <dbReference type="EMBL" id="SKA67348.1"/>
    </source>
</evidence>
<dbReference type="EMBL" id="FUYA01000002">
    <property type="protein sequence ID" value="SKA67348.1"/>
    <property type="molecule type" value="Genomic_DNA"/>
</dbReference>
<keyword evidence="3" id="KW-1185">Reference proteome</keyword>
<reference evidence="2 3" key="1">
    <citation type="submission" date="2017-02" db="EMBL/GenBank/DDBJ databases">
        <authorList>
            <person name="Peterson S.W."/>
        </authorList>
    </citation>
    <scope>NUCLEOTIDE SEQUENCE [LARGE SCALE GENOMIC DNA]</scope>
    <source>
        <strain evidence="2 3">DSM 18034</strain>
    </source>
</reference>
<dbReference type="OrthoDB" id="5470320at2"/>
<proteinExistence type="predicted"/>
<dbReference type="Proteomes" id="UP000189733">
    <property type="component" value="Unassembled WGS sequence"/>
</dbReference>
<feature type="chain" id="PRO_5012097554" evidence="1">
    <location>
        <begin position="25"/>
        <end position="299"/>
    </location>
</feature>
<keyword evidence="1" id="KW-0732">Signal</keyword>
<dbReference type="RefSeq" id="WP_159445896.1">
    <property type="nucleotide sequence ID" value="NZ_FUYA01000002.1"/>
</dbReference>
<accession>A0A1T4VR62</accession>
<sequence length="299" mass="32790">MKFRFAFGIALAMCLLFQTPNFCAAEEGAASPRPVGAVTVNGGPGGMSVPTGKFIGVLNYRYAEKDNWYHYSVACDGADREAVSHTMVTKFRYGIAPGWDVRTATPFASTEARLDGECDNYIGGIGDTMIVLRHQFMAQKKGAPVSLAWDLGVNTPTGEVGEGKIGSGAWGGMAGLGATYMFGSHRIDGDVNYLVYTEGAHDTRKGDRFRANAHYAYAVNSLLDLGVEANYEWLQENRREGKGLNNDIKTLYVGPKFNLKFKEYGMTFGGALLGAAYRESQKQTLTEDWRMEFKLVKVF</sequence>
<feature type="signal peptide" evidence="1">
    <location>
        <begin position="1"/>
        <end position="24"/>
    </location>
</feature>
<evidence type="ECO:0000313" key="3">
    <source>
        <dbReference type="Proteomes" id="UP000189733"/>
    </source>
</evidence>
<dbReference type="AlphaFoldDB" id="A0A1T4VR62"/>
<organism evidence="2 3">
    <name type="scientific">Desulfobaculum bizertense DSM 18034</name>
    <dbReference type="NCBI Taxonomy" id="1121442"/>
    <lineage>
        <taxon>Bacteria</taxon>
        <taxon>Pseudomonadati</taxon>
        <taxon>Thermodesulfobacteriota</taxon>
        <taxon>Desulfovibrionia</taxon>
        <taxon>Desulfovibrionales</taxon>
        <taxon>Desulfovibrionaceae</taxon>
        <taxon>Desulfobaculum</taxon>
    </lineage>
</organism>
<evidence type="ECO:0000256" key="1">
    <source>
        <dbReference type="SAM" id="SignalP"/>
    </source>
</evidence>
<protein>
    <submittedName>
        <fullName evidence="2">Putative MetA-pathway of phenol degradation</fullName>
    </submittedName>
</protein>
<gene>
    <name evidence="2" type="ORF">SAMN02745702_00806</name>
</gene>
<name>A0A1T4VR62_9BACT</name>